<dbReference type="RefSeq" id="XP_006811727.1">
    <property type="nucleotide sequence ID" value="XM_006811664.1"/>
</dbReference>
<feature type="transmembrane region" description="Helical" evidence="5">
    <location>
        <begin position="238"/>
        <end position="263"/>
    </location>
</feature>
<dbReference type="InterPro" id="IPR036734">
    <property type="entry name" value="Neur_chan_lig-bd_sf"/>
</dbReference>
<keyword evidence="5" id="KW-0732">Signal</keyword>
<sequence>MYVYSLIGFIFCGFATSTEFISVSVEEKLRNELFASYDRTVRASNISGVPVVINVALSVTQLLDVDEKRQVITLSTWLYQIWKDYRLHWEPSDYEGIHSIPIKAQDVWYPDTAIYTSASEEHVNFPTVVADSMTTLVQYDGNITVCSAHIYEIPCKMDIVDFPFDVQSCDMAVGTWVHTVQQLDYYVTFDSIQQEGFLRNTEWSIDGSSATRYTADFIVFPGTYSYVTFTLFMRRKPLYYVINLILPCVLFSLLTVTVFFLPPNSADRITMGVSILLTLFVFNLLVADIMPATSENVPGLSLYLLLNMASVVSAIVISAALLSLYHKTGNVSSFVKLIFIDHLAKAVFVKTKPRLERRNSNISPNTISASLRAHRNSFENFVFETNEIDEIKIIGRTRSASQQSPRTHSPGLKQCDDAISRNSRFLIDVIRRLDVIIGQHRKLFQSQGHDSSRPMDIDEFGEYQILANVINRLFFIVFLIFYLTGTFYIFLM</sequence>
<evidence type="ECO:0000313" key="8">
    <source>
        <dbReference type="Proteomes" id="UP000694865"/>
    </source>
</evidence>
<reference evidence="9" key="1">
    <citation type="submission" date="2025-08" db="UniProtKB">
        <authorList>
            <consortium name="RefSeq"/>
        </authorList>
    </citation>
    <scope>IDENTIFICATION</scope>
    <source>
        <tissue evidence="9">Testes</tissue>
    </source>
</reference>
<dbReference type="InterPro" id="IPR038050">
    <property type="entry name" value="Neuro_actylchol_rec"/>
</dbReference>
<keyword evidence="3 5" id="KW-1133">Transmembrane helix</keyword>
<dbReference type="CDD" id="cd19051">
    <property type="entry name" value="LGIC_TM_cation"/>
    <property type="match status" value="1"/>
</dbReference>
<gene>
    <name evidence="9" type="primary">LOC100378998</name>
</gene>
<keyword evidence="4 5" id="KW-0472">Membrane</keyword>
<dbReference type="PRINTS" id="PR00252">
    <property type="entry name" value="NRIONCHANNEL"/>
</dbReference>
<evidence type="ECO:0000313" key="9">
    <source>
        <dbReference type="RefSeq" id="XP_006811727.1"/>
    </source>
</evidence>
<keyword evidence="5" id="KW-0407">Ion channel</keyword>
<protein>
    <submittedName>
        <fullName evidence="9">Neuronal acetylcholine receptor subunit alpha-6-like</fullName>
    </submittedName>
</protein>
<proteinExistence type="inferred from homology"/>
<evidence type="ECO:0000256" key="5">
    <source>
        <dbReference type="RuleBase" id="RU000687"/>
    </source>
</evidence>
<dbReference type="InterPro" id="IPR018000">
    <property type="entry name" value="Neurotransmitter_ion_chnl_CS"/>
</dbReference>
<dbReference type="SUPFAM" id="SSF90112">
    <property type="entry name" value="Neurotransmitter-gated ion-channel transmembrane pore"/>
    <property type="match status" value="1"/>
</dbReference>
<feature type="domain" description="Neurotransmitter-gated ion-channel ligand-binding" evidence="6">
    <location>
        <begin position="26"/>
        <end position="237"/>
    </location>
</feature>
<keyword evidence="5" id="KW-0813">Transport</keyword>
<dbReference type="PANTHER" id="PTHR18945">
    <property type="entry name" value="NEUROTRANSMITTER GATED ION CHANNEL"/>
    <property type="match status" value="1"/>
</dbReference>
<dbReference type="GeneID" id="100378998"/>
<dbReference type="SUPFAM" id="SSF63712">
    <property type="entry name" value="Nicotinic receptor ligand binding domain-like"/>
    <property type="match status" value="1"/>
</dbReference>
<dbReference type="Gene3D" id="1.20.58.390">
    <property type="entry name" value="Neurotransmitter-gated ion-channel transmembrane domain"/>
    <property type="match status" value="1"/>
</dbReference>
<dbReference type="Pfam" id="PF02932">
    <property type="entry name" value="Neur_chan_memb"/>
    <property type="match status" value="1"/>
</dbReference>
<feature type="signal peptide" evidence="5">
    <location>
        <begin position="1"/>
        <end position="17"/>
    </location>
</feature>
<evidence type="ECO:0000256" key="1">
    <source>
        <dbReference type="ARBA" id="ARBA00004141"/>
    </source>
</evidence>
<dbReference type="PROSITE" id="PS00236">
    <property type="entry name" value="NEUROTR_ION_CHANNEL"/>
    <property type="match status" value="1"/>
</dbReference>
<feature type="transmembrane region" description="Helical" evidence="5">
    <location>
        <begin position="473"/>
        <end position="491"/>
    </location>
</feature>
<dbReference type="Pfam" id="PF02931">
    <property type="entry name" value="Neur_chan_LBD"/>
    <property type="match status" value="1"/>
</dbReference>
<feature type="domain" description="Neurotransmitter-gated ion-channel transmembrane" evidence="7">
    <location>
        <begin position="244"/>
        <end position="490"/>
    </location>
</feature>
<keyword evidence="2 5" id="KW-0812">Transmembrane</keyword>
<comment type="subcellular location">
    <subcellularLocation>
        <location evidence="1">Membrane</location>
        <topology evidence="1">Multi-pass membrane protein</topology>
    </subcellularLocation>
</comment>
<name>A0ABM0LVD6_SACKO</name>
<evidence type="ECO:0000256" key="4">
    <source>
        <dbReference type="ARBA" id="ARBA00023136"/>
    </source>
</evidence>
<evidence type="ECO:0000256" key="3">
    <source>
        <dbReference type="ARBA" id="ARBA00022989"/>
    </source>
</evidence>
<dbReference type="InterPro" id="IPR006201">
    <property type="entry name" value="Neur_channel"/>
</dbReference>
<feature type="chain" id="PRO_5044976023" evidence="5">
    <location>
        <begin position="18"/>
        <end position="492"/>
    </location>
</feature>
<organism evidence="8 9">
    <name type="scientific">Saccoglossus kowalevskii</name>
    <name type="common">Acorn worm</name>
    <dbReference type="NCBI Taxonomy" id="10224"/>
    <lineage>
        <taxon>Eukaryota</taxon>
        <taxon>Metazoa</taxon>
        <taxon>Hemichordata</taxon>
        <taxon>Enteropneusta</taxon>
        <taxon>Harrimaniidae</taxon>
        <taxon>Saccoglossus</taxon>
    </lineage>
</organism>
<dbReference type="Gene3D" id="2.70.170.10">
    <property type="entry name" value="Neurotransmitter-gated ion-channel ligand-binding domain"/>
    <property type="match status" value="1"/>
</dbReference>
<dbReference type="Proteomes" id="UP000694865">
    <property type="component" value="Unplaced"/>
</dbReference>
<keyword evidence="5" id="KW-0406">Ion transport</keyword>
<evidence type="ECO:0000259" key="7">
    <source>
        <dbReference type="Pfam" id="PF02932"/>
    </source>
</evidence>
<dbReference type="InterPro" id="IPR036719">
    <property type="entry name" value="Neuro-gated_channel_TM_sf"/>
</dbReference>
<feature type="transmembrane region" description="Helical" evidence="5">
    <location>
        <begin position="269"/>
        <end position="290"/>
    </location>
</feature>
<comment type="similarity">
    <text evidence="5">Belongs to the ligand-gated ion channel (TC 1.A.9) family.</text>
</comment>
<keyword evidence="8" id="KW-1185">Reference proteome</keyword>
<accession>A0ABM0LVD6</accession>
<dbReference type="InterPro" id="IPR006202">
    <property type="entry name" value="Neur_chan_lig-bd"/>
</dbReference>
<evidence type="ECO:0000256" key="2">
    <source>
        <dbReference type="ARBA" id="ARBA00022692"/>
    </source>
</evidence>
<evidence type="ECO:0000259" key="6">
    <source>
        <dbReference type="Pfam" id="PF02931"/>
    </source>
</evidence>
<dbReference type="InterPro" id="IPR006029">
    <property type="entry name" value="Neurotrans-gated_channel_TM"/>
</dbReference>
<feature type="transmembrane region" description="Helical" evidence="5">
    <location>
        <begin position="302"/>
        <end position="325"/>
    </location>
</feature>